<reference evidence="3 4" key="1">
    <citation type="journal article" date="2017" name="BMC Genomics">
        <title>Comparative genomic and phylogenomic analyses of the Bifidobacteriaceae family.</title>
        <authorList>
            <person name="Lugli G.A."/>
            <person name="Milani C."/>
            <person name="Turroni F."/>
            <person name="Duranti S."/>
            <person name="Mancabelli L."/>
            <person name="Mangifesta M."/>
            <person name="Ferrario C."/>
            <person name="Modesto M."/>
            <person name="Mattarelli P."/>
            <person name="Jiri K."/>
            <person name="van Sinderen D."/>
            <person name="Ventura M."/>
        </authorList>
    </citation>
    <scope>NUCLEOTIDE SEQUENCE [LARGE SCALE GENOMIC DNA]</scope>
    <source>
        <strain evidence="3 4">LMG 28769</strain>
    </source>
</reference>
<organism evidence="3 4">
    <name type="scientific">Bifidobacterium aquikefiri</name>
    <dbReference type="NCBI Taxonomy" id="1653207"/>
    <lineage>
        <taxon>Bacteria</taxon>
        <taxon>Bacillati</taxon>
        <taxon>Actinomycetota</taxon>
        <taxon>Actinomycetes</taxon>
        <taxon>Bifidobacteriales</taxon>
        <taxon>Bifidobacteriaceae</taxon>
        <taxon>Bifidobacterium</taxon>
    </lineage>
</organism>
<evidence type="ECO:0008006" key="5">
    <source>
        <dbReference type="Google" id="ProtNLM"/>
    </source>
</evidence>
<name>A0A261G9A9_9BIFI</name>
<dbReference type="EMBL" id="MWXA01000003">
    <property type="protein sequence ID" value="OZG67785.1"/>
    <property type="molecule type" value="Genomic_DNA"/>
</dbReference>
<gene>
    <name evidence="3" type="ORF">BAQU_0429</name>
</gene>
<dbReference type="GeneID" id="98295109"/>
<feature type="region of interest" description="Disordered" evidence="1">
    <location>
        <begin position="368"/>
        <end position="404"/>
    </location>
</feature>
<evidence type="ECO:0000256" key="2">
    <source>
        <dbReference type="SAM" id="Phobius"/>
    </source>
</evidence>
<dbReference type="AlphaFoldDB" id="A0A261G9A9"/>
<evidence type="ECO:0000256" key="1">
    <source>
        <dbReference type="SAM" id="MobiDB-lite"/>
    </source>
</evidence>
<feature type="compositionally biased region" description="Acidic residues" evidence="1">
    <location>
        <begin position="10"/>
        <end position="20"/>
    </location>
</feature>
<evidence type="ECO:0000313" key="3">
    <source>
        <dbReference type="EMBL" id="OZG67785.1"/>
    </source>
</evidence>
<feature type="compositionally biased region" description="Low complexity" evidence="1">
    <location>
        <begin position="83"/>
        <end position="125"/>
    </location>
</feature>
<feature type="compositionally biased region" description="Polar residues" evidence="1">
    <location>
        <begin position="57"/>
        <end position="82"/>
    </location>
</feature>
<accession>A0A261G9A9</accession>
<protein>
    <recommendedName>
        <fullName evidence="5">DUF805 domain-containing protein</fullName>
    </recommendedName>
</protein>
<feature type="transmembrane region" description="Helical" evidence="2">
    <location>
        <begin position="268"/>
        <end position="301"/>
    </location>
</feature>
<evidence type="ECO:0000313" key="4">
    <source>
        <dbReference type="Proteomes" id="UP000216451"/>
    </source>
</evidence>
<feature type="compositionally biased region" description="Polar residues" evidence="1">
    <location>
        <begin position="22"/>
        <end position="31"/>
    </location>
</feature>
<dbReference type="Pfam" id="PF05656">
    <property type="entry name" value="DUF805"/>
    <property type="match status" value="1"/>
</dbReference>
<keyword evidence="2" id="KW-1133">Transmembrane helix</keyword>
<sequence>MSNPYQNQNFDEDSSSEEQSETPRATPQNSDAPHESGHSASETPQFGDGSPHGESPQYGQNPTSGQYAPSGQFADNQQQGNAEQPEYGQYQYDGQPQSQSQPQYGQYGASQQPQQPQYGQPAQEYLGSEYPNNGYRNNNAYRNTMPGENGQWAPNPQFPQTPPQFDAQGNRFGFNPPIDRPWYGISLKDAIIRFFKKYAVFSGRASRSEYWWAYLFTTVVSLAISIIFSAMGNHIADALSVLWSLAVLVPSIAIAVRRLHDANLSGWWYFLPLALSILGGVIMIVAVVGGVIMIVAVVGGVMSAGSAYGSSMGSAMVGRVIASVAVPFILSLLILLGASVSGIVLMCLSSKPEGARFDVNLNPQDAPFMPNQQNLQNPPYAGNTPTQQGQSSDQNPQYPQNPMR</sequence>
<comment type="caution">
    <text evidence="3">The sequence shown here is derived from an EMBL/GenBank/DDBJ whole genome shotgun (WGS) entry which is preliminary data.</text>
</comment>
<dbReference type="OrthoDB" id="9812349at2"/>
<feature type="compositionally biased region" description="Polar residues" evidence="1">
    <location>
        <begin position="370"/>
        <end position="404"/>
    </location>
</feature>
<dbReference type="Proteomes" id="UP000216451">
    <property type="component" value="Unassembled WGS sequence"/>
</dbReference>
<dbReference type="PANTHER" id="PTHR34980:SF2">
    <property type="entry name" value="INNER MEMBRANE PROTEIN YHAH-RELATED"/>
    <property type="match status" value="1"/>
</dbReference>
<keyword evidence="4" id="KW-1185">Reference proteome</keyword>
<feature type="transmembrane region" description="Helical" evidence="2">
    <location>
        <begin position="211"/>
        <end position="232"/>
    </location>
</feature>
<proteinExistence type="predicted"/>
<dbReference type="GO" id="GO:0005886">
    <property type="term" value="C:plasma membrane"/>
    <property type="evidence" value="ECO:0007669"/>
    <property type="project" value="TreeGrafter"/>
</dbReference>
<feature type="transmembrane region" description="Helical" evidence="2">
    <location>
        <begin position="238"/>
        <end position="256"/>
    </location>
</feature>
<dbReference type="RefSeq" id="WP_094692429.1">
    <property type="nucleotide sequence ID" value="NZ_MWXA01000003.1"/>
</dbReference>
<dbReference type="InterPro" id="IPR008523">
    <property type="entry name" value="DUF805"/>
</dbReference>
<feature type="region of interest" description="Disordered" evidence="1">
    <location>
        <begin position="1"/>
        <end position="128"/>
    </location>
</feature>
<keyword evidence="2" id="KW-0812">Transmembrane</keyword>
<dbReference type="PANTHER" id="PTHR34980">
    <property type="entry name" value="INNER MEMBRANE PROTEIN-RELATED-RELATED"/>
    <property type="match status" value="1"/>
</dbReference>
<feature type="transmembrane region" description="Helical" evidence="2">
    <location>
        <begin position="321"/>
        <end position="348"/>
    </location>
</feature>
<keyword evidence="2" id="KW-0472">Membrane</keyword>